<dbReference type="SMART" id="SM00240">
    <property type="entry name" value="FHA"/>
    <property type="match status" value="1"/>
</dbReference>
<dbReference type="EMBL" id="JASZZN010000012">
    <property type="protein sequence ID" value="MDM4017085.1"/>
    <property type="molecule type" value="Genomic_DNA"/>
</dbReference>
<accession>A0ABT7PKR4</accession>
<evidence type="ECO:0000313" key="2">
    <source>
        <dbReference type="EMBL" id="MDM4017085.1"/>
    </source>
</evidence>
<proteinExistence type="predicted"/>
<evidence type="ECO:0000259" key="1">
    <source>
        <dbReference type="PROSITE" id="PS50006"/>
    </source>
</evidence>
<dbReference type="Gene3D" id="2.60.200.20">
    <property type="match status" value="1"/>
</dbReference>
<dbReference type="InterPro" id="IPR018683">
    <property type="entry name" value="DUF2169"/>
</dbReference>
<dbReference type="Pfam" id="PF00498">
    <property type="entry name" value="FHA"/>
    <property type="match status" value="1"/>
</dbReference>
<dbReference type="CDD" id="cd00060">
    <property type="entry name" value="FHA"/>
    <property type="match status" value="1"/>
</dbReference>
<dbReference type="RefSeq" id="WP_289164589.1">
    <property type="nucleotide sequence ID" value="NZ_JASZZN010000012.1"/>
</dbReference>
<sequence>MTSLSLSIEHNMRIVLTVIAGPGTGQKHWRRDRGTMTIGRTEYADFVIPGDPALSSVHFELRFDSTSCSLRDLESSNGTQVNGEIATQVALQNGDRIRAGGSEFLVTLEGLSTRQTQSLASKSPANTGTDGREEQQIVLPGQSPEGQHLLSILLKRTYDLRRGSACVRSEKDEPINPADLFYDDPMNTSVKFESDFCPFKLATDVVLLGKAYAPNQTTTRQMIASLAIGSYQKSLFIVGDRRCQYRRGQAPAISDPLPFESIDLRYENAYGGVDIQTDPALSYPYPRNHLGKGFIVKATKKTLQDLSLPNIEDPNDPLTPDRLAIEEYEHWERQPQPQGFGWYSKYCQPRAKLAGIMPADRATEQELRAMYAEAVPEEQRQQYIEAQIPDMDFRFFSGASPGLVREFLQGDEVISTQGVTLEGEFQFRLPGERPVMSLDIGGGDQQPEVVLHTVQIRMEDRQVDLVWRGAIPYPGLDWLPEMPKMEVLIG</sequence>
<name>A0ABT7PKR4_9BACT</name>
<evidence type="ECO:0000313" key="3">
    <source>
        <dbReference type="Proteomes" id="UP001239462"/>
    </source>
</evidence>
<comment type="caution">
    <text evidence="2">The sequence shown here is derived from an EMBL/GenBank/DDBJ whole genome shotgun (WGS) entry which is preliminary data.</text>
</comment>
<dbReference type="InterPro" id="IPR000253">
    <property type="entry name" value="FHA_dom"/>
</dbReference>
<reference evidence="2 3" key="1">
    <citation type="submission" date="2023-06" db="EMBL/GenBank/DDBJ databases">
        <title>Roseiconus lacunae JC819 isolated from Gulf of Mannar region, Tamil Nadu.</title>
        <authorList>
            <person name="Pk S."/>
            <person name="Ch S."/>
            <person name="Ch V.R."/>
        </authorList>
    </citation>
    <scope>NUCLEOTIDE SEQUENCE [LARGE SCALE GENOMIC DNA]</scope>
    <source>
        <strain evidence="2 3">JC819</strain>
    </source>
</reference>
<dbReference type="SUPFAM" id="SSF49879">
    <property type="entry name" value="SMAD/FHA domain"/>
    <property type="match status" value="1"/>
</dbReference>
<feature type="domain" description="FHA" evidence="1">
    <location>
        <begin position="36"/>
        <end position="86"/>
    </location>
</feature>
<gene>
    <name evidence="2" type="ORF">QTN89_16685</name>
</gene>
<dbReference type="InterPro" id="IPR008984">
    <property type="entry name" value="SMAD_FHA_dom_sf"/>
</dbReference>
<dbReference type="Pfam" id="PF09937">
    <property type="entry name" value="DUF2169"/>
    <property type="match status" value="1"/>
</dbReference>
<dbReference type="PROSITE" id="PS50006">
    <property type="entry name" value="FHA_DOMAIN"/>
    <property type="match status" value="1"/>
</dbReference>
<keyword evidence="3" id="KW-1185">Reference proteome</keyword>
<protein>
    <submittedName>
        <fullName evidence="2">DUF2169 domain-containing protein</fullName>
    </submittedName>
</protein>
<organism evidence="2 3">
    <name type="scientific">Roseiconus lacunae</name>
    <dbReference type="NCBI Taxonomy" id="2605694"/>
    <lineage>
        <taxon>Bacteria</taxon>
        <taxon>Pseudomonadati</taxon>
        <taxon>Planctomycetota</taxon>
        <taxon>Planctomycetia</taxon>
        <taxon>Pirellulales</taxon>
        <taxon>Pirellulaceae</taxon>
        <taxon>Roseiconus</taxon>
    </lineage>
</organism>
<dbReference type="Proteomes" id="UP001239462">
    <property type="component" value="Unassembled WGS sequence"/>
</dbReference>